<dbReference type="Gene3D" id="2.30.280.10">
    <property type="entry name" value="SRA-YDG"/>
    <property type="match status" value="1"/>
</dbReference>
<evidence type="ECO:0000256" key="4">
    <source>
        <dbReference type="ARBA" id="ARBA00022679"/>
    </source>
</evidence>
<dbReference type="SMART" id="SM00466">
    <property type="entry name" value="SRA"/>
    <property type="match status" value="1"/>
</dbReference>
<name>A0A396JKV6_MEDTR</name>
<gene>
    <name evidence="12" type="ORF">MtrunA17_Chr1g0170651</name>
</gene>
<comment type="subcellular location">
    <subcellularLocation>
        <location evidence="1">Chromosome</location>
        <location evidence="1">Centromere</location>
    </subcellularLocation>
    <subcellularLocation>
        <location evidence="7">Nucleus</location>
    </subcellularLocation>
</comment>
<proteinExistence type="predicted"/>
<accession>A0A396JKV6</accession>
<dbReference type="PROSITE" id="PS50280">
    <property type="entry name" value="SET"/>
    <property type="match status" value="1"/>
</dbReference>
<evidence type="ECO:0000256" key="7">
    <source>
        <dbReference type="PROSITE-ProRule" id="PRU00358"/>
    </source>
</evidence>
<dbReference type="InterPro" id="IPR015947">
    <property type="entry name" value="PUA-like_sf"/>
</dbReference>
<dbReference type="InterPro" id="IPR001214">
    <property type="entry name" value="SET_dom"/>
</dbReference>
<feature type="domain" description="Pre-SET" evidence="9">
    <location>
        <begin position="338"/>
        <end position="400"/>
    </location>
</feature>
<dbReference type="SMART" id="SM00317">
    <property type="entry name" value="SET"/>
    <property type="match status" value="1"/>
</dbReference>
<evidence type="ECO:0000259" key="10">
    <source>
        <dbReference type="PROSITE" id="PS50868"/>
    </source>
</evidence>
<keyword evidence="4 12" id="KW-0808">Transferase</keyword>
<feature type="domain" description="Post-SET" evidence="10">
    <location>
        <begin position="530"/>
        <end position="546"/>
    </location>
</feature>
<dbReference type="Proteomes" id="UP000265566">
    <property type="component" value="Chromosome 1"/>
</dbReference>
<protein>
    <submittedName>
        <fullName evidence="12">Putative histone-lysine N-methyltransferase chromatin remodeling SET family</fullName>
        <ecNumber evidence="12">2.1.1.43</ecNumber>
    </submittedName>
</protein>
<dbReference type="InterPro" id="IPR036987">
    <property type="entry name" value="SRA-YDG_sf"/>
</dbReference>
<sequence length="570" mass="63779">MFLLCGCFHLLMKMQSSKSFGRKREEWSYTKNLSSSDKISSDTVLKRRKVNKALTIFRDLSHKLYCEYKSNQPVKLKAKLRALAEATRFMKAKRQWENTGKRLGHVDGIEVGDQFQYRAELIVIGLHQQHCCGIDYLGKGENSLATSIVVTHRYANVMKSSGCLLYEGHGGNPNIRDSVAPHDQKLARGNLALWNSMNAGSPVRVILQVSEKCEVMEELSNNVSYSYIYDGLYFVDNVTRVRGQFGKLVFKFVLKKMSNQPASVSPGDVMESKTFVKRQKSKGLVLSKEVVRINDISEGKEKLPIRVVTPVSYVEIPKPFGYLVNMTYPKMNRSMLGGGCNCANACVDCLECVCIAKNGGTLAYDGNRKLVSPMKSSFIYECGSSCLCSSSCINRVSQSGIHFQLEIFKTKSKGWGVRTRSFIPSGSFVCELIGEVVHLNNQKVGSNLHVDDYIINIGASGKGCIDATRHGNIGRFINHSCSPNLCVKDVMYDHSDKSLPHKMLFATKDIPAGRELSYDYNCCKVNFKVLSKICYCGSLECNGQIYIEGQRYDGRLMKNLDFKNQQLGCI</sequence>
<dbReference type="Pfam" id="PF02182">
    <property type="entry name" value="SAD_SRA"/>
    <property type="match status" value="1"/>
</dbReference>
<evidence type="ECO:0000256" key="3">
    <source>
        <dbReference type="ARBA" id="ARBA00022603"/>
    </source>
</evidence>
<dbReference type="PROSITE" id="PS50867">
    <property type="entry name" value="PRE_SET"/>
    <property type="match status" value="1"/>
</dbReference>
<feature type="domain" description="YDG" evidence="11">
    <location>
        <begin position="104"/>
        <end position="256"/>
    </location>
</feature>
<keyword evidence="6 7" id="KW-0539">Nucleus</keyword>
<dbReference type="GO" id="GO:0042054">
    <property type="term" value="F:histone methyltransferase activity"/>
    <property type="evidence" value="ECO:0007669"/>
    <property type="project" value="InterPro"/>
</dbReference>
<feature type="domain" description="SET" evidence="8">
    <location>
        <begin position="403"/>
        <end position="521"/>
    </location>
</feature>
<dbReference type="InterPro" id="IPR003105">
    <property type="entry name" value="SRA_YDG"/>
</dbReference>
<dbReference type="AlphaFoldDB" id="A0A396JKV6"/>
<dbReference type="InterPro" id="IPR003616">
    <property type="entry name" value="Post-SET_dom"/>
</dbReference>
<dbReference type="EC" id="2.1.1.43" evidence="12"/>
<dbReference type="EMBL" id="PSQE01000001">
    <property type="protein sequence ID" value="RHN78869.1"/>
    <property type="molecule type" value="Genomic_DNA"/>
</dbReference>
<reference evidence="13" key="1">
    <citation type="journal article" date="2018" name="Nat. Plants">
        <title>Whole-genome landscape of Medicago truncatula symbiotic genes.</title>
        <authorList>
            <person name="Pecrix Y."/>
            <person name="Staton S.E."/>
            <person name="Sallet E."/>
            <person name="Lelandais-Briere C."/>
            <person name="Moreau S."/>
            <person name="Carrere S."/>
            <person name="Blein T."/>
            <person name="Jardinaud M.F."/>
            <person name="Latrasse D."/>
            <person name="Zouine M."/>
            <person name="Zahm M."/>
            <person name="Kreplak J."/>
            <person name="Mayjonade B."/>
            <person name="Satge C."/>
            <person name="Perez M."/>
            <person name="Cauet S."/>
            <person name="Marande W."/>
            <person name="Chantry-Darmon C."/>
            <person name="Lopez-Roques C."/>
            <person name="Bouchez O."/>
            <person name="Berard A."/>
            <person name="Debelle F."/>
            <person name="Munos S."/>
            <person name="Bendahmane A."/>
            <person name="Berges H."/>
            <person name="Niebel A."/>
            <person name="Buitink J."/>
            <person name="Frugier F."/>
            <person name="Benhamed M."/>
            <person name="Crespi M."/>
            <person name="Gouzy J."/>
            <person name="Gamas P."/>
        </authorList>
    </citation>
    <scope>NUCLEOTIDE SEQUENCE [LARGE SCALE GENOMIC DNA]</scope>
    <source>
        <strain evidence="13">cv. Jemalong A17</strain>
    </source>
</reference>
<dbReference type="GO" id="GO:0032259">
    <property type="term" value="P:methylation"/>
    <property type="evidence" value="ECO:0007669"/>
    <property type="project" value="UniProtKB-KW"/>
</dbReference>
<dbReference type="SMART" id="SM00468">
    <property type="entry name" value="PreSET"/>
    <property type="match status" value="1"/>
</dbReference>
<evidence type="ECO:0000313" key="12">
    <source>
        <dbReference type="EMBL" id="RHN78869.1"/>
    </source>
</evidence>
<evidence type="ECO:0000259" key="9">
    <source>
        <dbReference type="PROSITE" id="PS50867"/>
    </source>
</evidence>
<dbReference type="GO" id="GO:0000775">
    <property type="term" value="C:chromosome, centromeric region"/>
    <property type="evidence" value="ECO:0007669"/>
    <property type="project" value="UniProtKB-SubCell"/>
</dbReference>
<evidence type="ECO:0000313" key="13">
    <source>
        <dbReference type="Proteomes" id="UP000265566"/>
    </source>
</evidence>
<dbReference type="Gene3D" id="2.170.270.10">
    <property type="entry name" value="SET domain"/>
    <property type="match status" value="1"/>
</dbReference>
<evidence type="ECO:0000256" key="6">
    <source>
        <dbReference type="ARBA" id="ARBA00023242"/>
    </source>
</evidence>
<keyword evidence="3 12" id="KW-0489">Methyltransferase</keyword>
<dbReference type="Pfam" id="PF00856">
    <property type="entry name" value="SET"/>
    <property type="match status" value="1"/>
</dbReference>
<evidence type="ECO:0000259" key="8">
    <source>
        <dbReference type="PROSITE" id="PS50280"/>
    </source>
</evidence>
<dbReference type="InterPro" id="IPR046341">
    <property type="entry name" value="SET_dom_sf"/>
</dbReference>
<dbReference type="Pfam" id="PF05033">
    <property type="entry name" value="Pre-SET"/>
    <property type="match status" value="1"/>
</dbReference>
<dbReference type="PROSITE" id="PS51015">
    <property type="entry name" value="YDG"/>
    <property type="match status" value="1"/>
</dbReference>
<evidence type="ECO:0000256" key="5">
    <source>
        <dbReference type="ARBA" id="ARBA00022691"/>
    </source>
</evidence>
<organism evidence="12 13">
    <name type="scientific">Medicago truncatula</name>
    <name type="common">Barrel medic</name>
    <name type="synonym">Medicago tribuloides</name>
    <dbReference type="NCBI Taxonomy" id="3880"/>
    <lineage>
        <taxon>Eukaryota</taxon>
        <taxon>Viridiplantae</taxon>
        <taxon>Streptophyta</taxon>
        <taxon>Embryophyta</taxon>
        <taxon>Tracheophyta</taxon>
        <taxon>Spermatophyta</taxon>
        <taxon>Magnoliopsida</taxon>
        <taxon>eudicotyledons</taxon>
        <taxon>Gunneridae</taxon>
        <taxon>Pentapetalae</taxon>
        <taxon>rosids</taxon>
        <taxon>fabids</taxon>
        <taxon>Fabales</taxon>
        <taxon>Fabaceae</taxon>
        <taxon>Papilionoideae</taxon>
        <taxon>50 kb inversion clade</taxon>
        <taxon>NPAAA clade</taxon>
        <taxon>Hologalegina</taxon>
        <taxon>IRL clade</taxon>
        <taxon>Trifolieae</taxon>
        <taxon>Medicago</taxon>
    </lineage>
</organism>
<keyword evidence="2" id="KW-0158">Chromosome</keyword>
<dbReference type="SUPFAM" id="SSF88697">
    <property type="entry name" value="PUA domain-like"/>
    <property type="match status" value="1"/>
</dbReference>
<dbReference type="GO" id="GO:0008270">
    <property type="term" value="F:zinc ion binding"/>
    <property type="evidence" value="ECO:0007669"/>
    <property type="project" value="InterPro"/>
</dbReference>
<comment type="caution">
    <text evidence="12">The sequence shown here is derived from an EMBL/GenBank/DDBJ whole genome shotgun (WGS) entry which is preliminary data.</text>
</comment>
<dbReference type="SUPFAM" id="SSF82199">
    <property type="entry name" value="SET domain"/>
    <property type="match status" value="1"/>
</dbReference>
<dbReference type="PANTHER" id="PTHR45660">
    <property type="entry name" value="HISTONE-LYSINE N-METHYLTRANSFERASE SETMAR"/>
    <property type="match status" value="1"/>
</dbReference>
<dbReference type="PANTHER" id="PTHR45660:SF46">
    <property type="entry name" value="HISTONE-LYSINE N-METHYLTRANSFERASE, H3 LYSINE-9 SPECIFIC SUVH6"/>
    <property type="match status" value="1"/>
</dbReference>
<dbReference type="InterPro" id="IPR051357">
    <property type="entry name" value="H3K9_HMTase_SUVAR3-9"/>
</dbReference>
<dbReference type="InterPro" id="IPR007728">
    <property type="entry name" value="Pre-SET_dom"/>
</dbReference>
<dbReference type="GO" id="GO:0005634">
    <property type="term" value="C:nucleus"/>
    <property type="evidence" value="ECO:0007669"/>
    <property type="project" value="UniProtKB-SubCell"/>
</dbReference>
<evidence type="ECO:0000259" key="11">
    <source>
        <dbReference type="PROSITE" id="PS51015"/>
    </source>
</evidence>
<dbReference type="PROSITE" id="PS50868">
    <property type="entry name" value="POST_SET"/>
    <property type="match status" value="1"/>
</dbReference>
<evidence type="ECO:0000256" key="2">
    <source>
        <dbReference type="ARBA" id="ARBA00022454"/>
    </source>
</evidence>
<dbReference type="Gramene" id="rna2533">
    <property type="protein sequence ID" value="RHN78869.1"/>
    <property type="gene ID" value="gene2533"/>
</dbReference>
<keyword evidence="5" id="KW-0949">S-adenosyl-L-methionine</keyword>
<evidence type="ECO:0000256" key="1">
    <source>
        <dbReference type="ARBA" id="ARBA00004584"/>
    </source>
</evidence>